<organism evidence="1 2">
    <name type="scientific">Polyangium jinanense</name>
    <dbReference type="NCBI Taxonomy" id="2829994"/>
    <lineage>
        <taxon>Bacteria</taxon>
        <taxon>Pseudomonadati</taxon>
        <taxon>Myxococcota</taxon>
        <taxon>Polyangia</taxon>
        <taxon>Polyangiales</taxon>
        <taxon>Polyangiaceae</taxon>
        <taxon>Polyangium</taxon>
    </lineage>
</organism>
<name>A0A9X3WZ15_9BACT</name>
<reference evidence="1 2" key="1">
    <citation type="submission" date="2021-04" db="EMBL/GenBank/DDBJ databases">
        <title>Genome analysis of Polyangium sp.</title>
        <authorList>
            <person name="Li Y."/>
            <person name="Wang J."/>
        </authorList>
    </citation>
    <scope>NUCLEOTIDE SEQUENCE [LARGE SCALE GENOMIC DNA]</scope>
    <source>
        <strain evidence="1 2">SDU14</strain>
    </source>
</reference>
<evidence type="ECO:0000313" key="1">
    <source>
        <dbReference type="EMBL" id="MDC3979218.1"/>
    </source>
</evidence>
<dbReference type="AlphaFoldDB" id="A0A9X3WZ15"/>
<comment type="caution">
    <text evidence="1">The sequence shown here is derived from an EMBL/GenBank/DDBJ whole genome shotgun (WGS) entry which is preliminary data.</text>
</comment>
<accession>A0A9X3WZ15</accession>
<proteinExistence type="predicted"/>
<protein>
    <submittedName>
        <fullName evidence="1">Uncharacterized protein</fullName>
    </submittedName>
</protein>
<dbReference type="Proteomes" id="UP001151081">
    <property type="component" value="Unassembled WGS sequence"/>
</dbReference>
<dbReference type="RefSeq" id="WP_272418376.1">
    <property type="nucleotide sequence ID" value="NZ_JAGTJJ010000001.1"/>
</dbReference>
<gene>
    <name evidence="1" type="ORF">KEG57_01820</name>
</gene>
<keyword evidence="2" id="KW-1185">Reference proteome</keyword>
<sequence length="128" mass="14271">MSWRVVLFNFDGHPPPSKLVRGFRPRPMGSPAYVRESISALLCDVDWSDPSRAIFDEGEYTMWLALPAGDVVDRVEVEVVGGGNPVPVLSHLCQVNGWFAYDVGERVFLDPEEPRASGWEASLRVPKD</sequence>
<dbReference type="EMBL" id="JAGTJJ010000001">
    <property type="protein sequence ID" value="MDC3979218.1"/>
    <property type="molecule type" value="Genomic_DNA"/>
</dbReference>
<evidence type="ECO:0000313" key="2">
    <source>
        <dbReference type="Proteomes" id="UP001151081"/>
    </source>
</evidence>